<evidence type="ECO:0000313" key="3">
    <source>
        <dbReference type="Proteomes" id="UP000192277"/>
    </source>
</evidence>
<keyword evidence="1" id="KW-0732">Signal</keyword>
<sequence>MRLKNLIISTIIFLAASQSTFSQQANSSQFKFIDSLLSKDSYRVELLNIERKPPAVRATGSVQVNRNANVITFSTSDKSLEFLESFKIDLQNEMVLFKNDTLPFLDEVYMPSSVFGEWNGYTWLKTTSNTDQNEVIIIDKQTKKSTQVDVGKIKSTNKILLRINSKELVQGRPKAQFTVSCYLN</sequence>
<protein>
    <submittedName>
        <fullName evidence="2">Uncharacterized protein</fullName>
    </submittedName>
</protein>
<evidence type="ECO:0000256" key="1">
    <source>
        <dbReference type="SAM" id="SignalP"/>
    </source>
</evidence>
<reference evidence="2 3" key="1">
    <citation type="submission" date="2016-04" db="EMBL/GenBank/DDBJ databases">
        <authorList>
            <person name="Chen L."/>
            <person name="Zhuang W."/>
            <person name="Wang G."/>
        </authorList>
    </citation>
    <scope>NUCLEOTIDE SEQUENCE [LARGE SCALE GENOMIC DNA]</scope>
    <source>
        <strain evidence="3">GR20</strain>
    </source>
</reference>
<dbReference type="Proteomes" id="UP000192277">
    <property type="component" value="Unassembled WGS sequence"/>
</dbReference>
<gene>
    <name evidence="2" type="ORF">A4D02_09930</name>
</gene>
<feature type="signal peptide" evidence="1">
    <location>
        <begin position="1"/>
        <end position="24"/>
    </location>
</feature>
<evidence type="ECO:0000313" key="2">
    <source>
        <dbReference type="EMBL" id="OQP43790.1"/>
    </source>
</evidence>
<name>A0ABX3NR95_9BACT</name>
<feature type="chain" id="PRO_5046758079" evidence="1">
    <location>
        <begin position="25"/>
        <end position="184"/>
    </location>
</feature>
<accession>A0ABX3NR95</accession>
<dbReference type="EMBL" id="LWBO01000034">
    <property type="protein sequence ID" value="OQP43790.1"/>
    <property type="molecule type" value="Genomic_DNA"/>
</dbReference>
<comment type="caution">
    <text evidence="2">The sequence shown here is derived from an EMBL/GenBank/DDBJ whole genome shotgun (WGS) entry which is preliminary data.</text>
</comment>
<proteinExistence type="predicted"/>
<dbReference type="RefSeq" id="WP_014218774.1">
    <property type="nucleotide sequence ID" value="NZ_LWBO01000034.1"/>
</dbReference>
<organism evidence="2 3">
    <name type="scientific">Niastella koreensis</name>
    <dbReference type="NCBI Taxonomy" id="354356"/>
    <lineage>
        <taxon>Bacteria</taxon>
        <taxon>Pseudomonadati</taxon>
        <taxon>Bacteroidota</taxon>
        <taxon>Chitinophagia</taxon>
        <taxon>Chitinophagales</taxon>
        <taxon>Chitinophagaceae</taxon>
        <taxon>Niastella</taxon>
    </lineage>
</organism>
<keyword evidence="3" id="KW-1185">Reference proteome</keyword>